<sequence length="287" mass="33167">MPSESLRLKIQLLIDPLKKDLLLKESNYTNFWYCLDTNKLELVEQLKKDICLKIFISNLTDYRSLSIQIDNFEVPSFETTQIFRDNDTIQISLKTASHLKNKKPHLEADLTELVKDKTIQIVKPFEAALIGTSMVKHLDPNKIFENKKSFFKSISGGRISDIQEFIKKREGFFNDCQFICLTCGSNDCDSYNDIQTTIQKCLDLATYLHSKYPKGILIFNELIPRLKTKYIDLDFLKLVVPCQVVKHDEFEDKSKLENLLMDGVHINPINGVPIYIQDIKKCMDSGN</sequence>
<dbReference type="SUPFAM" id="SSF52266">
    <property type="entry name" value="SGNH hydrolase"/>
    <property type="match status" value="1"/>
</dbReference>
<reference evidence="1 2" key="1">
    <citation type="journal article" date="2018" name="Sci. Rep.">
        <title>Genomic signatures of local adaptation to the degree of environmental predictability in rotifers.</title>
        <authorList>
            <person name="Franch-Gras L."/>
            <person name="Hahn C."/>
            <person name="Garcia-Roger E.M."/>
            <person name="Carmona M.J."/>
            <person name="Serra M."/>
            <person name="Gomez A."/>
        </authorList>
    </citation>
    <scope>NUCLEOTIDE SEQUENCE [LARGE SCALE GENOMIC DNA]</scope>
    <source>
        <strain evidence="1">HYR1</strain>
    </source>
</reference>
<dbReference type="Proteomes" id="UP000276133">
    <property type="component" value="Unassembled WGS sequence"/>
</dbReference>
<accession>A0A3M7RUV9</accession>
<dbReference type="EMBL" id="REGN01002595">
    <property type="protein sequence ID" value="RNA27105.1"/>
    <property type="molecule type" value="Genomic_DNA"/>
</dbReference>
<dbReference type="AlphaFoldDB" id="A0A3M7RUV9"/>
<comment type="caution">
    <text evidence="1">The sequence shown here is derived from an EMBL/GenBank/DDBJ whole genome shotgun (WGS) entry which is preliminary data.</text>
</comment>
<keyword evidence="2" id="KW-1185">Reference proteome</keyword>
<evidence type="ECO:0000313" key="2">
    <source>
        <dbReference type="Proteomes" id="UP000276133"/>
    </source>
</evidence>
<dbReference type="OrthoDB" id="10072345at2759"/>
<protein>
    <submittedName>
        <fullName evidence="1">Uncharacterized protein</fullName>
    </submittedName>
</protein>
<organism evidence="1 2">
    <name type="scientific">Brachionus plicatilis</name>
    <name type="common">Marine rotifer</name>
    <name type="synonym">Brachionus muelleri</name>
    <dbReference type="NCBI Taxonomy" id="10195"/>
    <lineage>
        <taxon>Eukaryota</taxon>
        <taxon>Metazoa</taxon>
        <taxon>Spiralia</taxon>
        <taxon>Gnathifera</taxon>
        <taxon>Rotifera</taxon>
        <taxon>Eurotatoria</taxon>
        <taxon>Monogononta</taxon>
        <taxon>Pseudotrocha</taxon>
        <taxon>Ploima</taxon>
        <taxon>Brachionidae</taxon>
        <taxon>Brachionus</taxon>
    </lineage>
</organism>
<proteinExistence type="predicted"/>
<gene>
    <name evidence="1" type="ORF">BpHYR1_002977</name>
</gene>
<name>A0A3M7RUV9_BRAPC</name>
<evidence type="ECO:0000313" key="1">
    <source>
        <dbReference type="EMBL" id="RNA27105.1"/>
    </source>
</evidence>